<organism evidence="1 2">
    <name type="scientific">Meripilus lineatus</name>
    <dbReference type="NCBI Taxonomy" id="2056292"/>
    <lineage>
        <taxon>Eukaryota</taxon>
        <taxon>Fungi</taxon>
        <taxon>Dikarya</taxon>
        <taxon>Basidiomycota</taxon>
        <taxon>Agaricomycotina</taxon>
        <taxon>Agaricomycetes</taxon>
        <taxon>Polyporales</taxon>
        <taxon>Meripilaceae</taxon>
        <taxon>Meripilus</taxon>
    </lineage>
</organism>
<gene>
    <name evidence="1" type="ORF">NLI96_g12780</name>
</gene>
<keyword evidence="2" id="KW-1185">Reference proteome</keyword>
<dbReference type="AlphaFoldDB" id="A0AAD5URN2"/>
<evidence type="ECO:0000313" key="1">
    <source>
        <dbReference type="EMBL" id="KAJ3473873.1"/>
    </source>
</evidence>
<evidence type="ECO:0000313" key="2">
    <source>
        <dbReference type="Proteomes" id="UP001212997"/>
    </source>
</evidence>
<protein>
    <submittedName>
        <fullName evidence="1">Uncharacterized protein</fullName>
    </submittedName>
</protein>
<dbReference type="Proteomes" id="UP001212997">
    <property type="component" value="Unassembled WGS sequence"/>
</dbReference>
<accession>A0AAD5URN2</accession>
<dbReference type="PROSITE" id="PS51257">
    <property type="entry name" value="PROKAR_LIPOPROTEIN"/>
    <property type="match status" value="1"/>
</dbReference>
<dbReference type="EMBL" id="JANAWD010001225">
    <property type="protein sequence ID" value="KAJ3473873.1"/>
    <property type="molecule type" value="Genomic_DNA"/>
</dbReference>
<sequence length="69" mass="7140">MVPGARGELEPSGTMTSLFGCANSSYDVLPGQHLSFLSAIVIRITILPDVSLPAVIDRAIVGDANLNTG</sequence>
<comment type="caution">
    <text evidence="1">The sequence shown here is derived from an EMBL/GenBank/DDBJ whole genome shotgun (WGS) entry which is preliminary data.</text>
</comment>
<proteinExistence type="predicted"/>
<name>A0AAD5URN2_9APHY</name>
<reference evidence="1" key="1">
    <citation type="submission" date="2022-07" db="EMBL/GenBank/DDBJ databases">
        <title>Genome Sequence of Physisporinus lineatus.</title>
        <authorList>
            <person name="Buettner E."/>
        </authorList>
    </citation>
    <scope>NUCLEOTIDE SEQUENCE</scope>
    <source>
        <strain evidence="1">VT162</strain>
    </source>
</reference>